<protein>
    <submittedName>
        <fullName evidence="1">Uncharacterized protein</fullName>
    </submittedName>
</protein>
<organism evidence="1 2">
    <name type="scientific">Elysia crispata</name>
    <name type="common">lettuce slug</name>
    <dbReference type="NCBI Taxonomy" id="231223"/>
    <lineage>
        <taxon>Eukaryota</taxon>
        <taxon>Metazoa</taxon>
        <taxon>Spiralia</taxon>
        <taxon>Lophotrochozoa</taxon>
        <taxon>Mollusca</taxon>
        <taxon>Gastropoda</taxon>
        <taxon>Heterobranchia</taxon>
        <taxon>Euthyneura</taxon>
        <taxon>Panpulmonata</taxon>
        <taxon>Sacoglossa</taxon>
        <taxon>Placobranchoidea</taxon>
        <taxon>Plakobranchidae</taxon>
        <taxon>Elysia</taxon>
    </lineage>
</organism>
<proteinExistence type="predicted"/>
<dbReference type="AlphaFoldDB" id="A0AAE0ZBH7"/>
<gene>
    <name evidence="1" type="ORF">RRG08_025190</name>
</gene>
<keyword evidence="2" id="KW-1185">Reference proteome</keyword>
<accession>A0AAE0ZBH7</accession>
<comment type="caution">
    <text evidence="1">The sequence shown here is derived from an EMBL/GenBank/DDBJ whole genome shotgun (WGS) entry which is preliminary data.</text>
</comment>
<name>A0AAE0ZBH7_9GAST</name>
<dbReference type="Proteomes" id="UP001283361">
    <property type="component" value="Unassembled WGS sequence"/>
</dbReference>
<sequence length="117" mass="13235">MTTIEDIKSVNAFLSTIELCTVPEDIKPVTFSFSTSKPIIDRDIMSVTLLSPSLPVNPSWTVTEGIKSVTVSCPNCEYLVDKSRKHRAFYHLLLYERIIYSQSMKTSSLLPRIHQGQ</sequence>
<evidence type="ECO:0000313" key="1">
    <source>
        <dbReference type="EMBL" id="KAK3766190.1"/>
    </source>
</evidence>
<evidence type="ECO:0000313" key="2">
    <source>
        <dbReference type="Proteomes" id="UP001283361"/>
    </source>
</evidence>
<reference evidence="1" key="1">
    <citation type="journal article" date="2023" name="G3 (Bethesda)">
        <title>A reference genome for the long-term kleptoplast-retaining sea slug Elysia crispata morphotype clarki.</title>
        <authorList>
            <person name="Eastman K.E."/>
            <person name="Pendleton A.L."/>
            <person name="Shaikh M.A."/>
            <person name="Suttiyut T."/>
            <person name="Ogas R."/>
            <person name="Tomko P."/>
            <person name="Gavelis G."/>
            <person name="Widhalm J.R."/>
            <person name="Wisecaver J.H."/>
        </authorList>
    </citation>
    <scope>NUCLEOTIDE SEQUENCE</scope>
    <source>
        <strain evidence="1">ECLA1</strain>
    </source>
</reference>
<dbReference type="EMBL" id="JAWDGP010004247">
    <property type="protein sequence ID" value="KAK3766190.1"/>
    <property type="molecule type" value="Genomic_DNA"/>
</dbReference>